<organism evidence="2 3">
    <name type="scientific">Calidithermus terrae</name>
    <dbReference type="NCBI Taxonomy" id="1408545"/>
    <lineage>
        <taxon>Bacteria</taxon>
        <taxon>Thermotogati</taxon>
        <taxon>Deinococcota</taxon>
        <taxon>Deinococci</taxon>
        <taxon>Thermales</taxon>
        <taxon>Thermaceae</taxon>
        <taxon>Calidithermus</taxon>
    </lineage>
</organism>
<dbReference type="InterPro" id="IPR024079">
    <property type="entry name" value="MetalloPept_cat_dom_sf"/>
</dbReference>
<sequence length="410" mass="42733">MREAPRSFPAPGPGFHPAARDARLQRRCACGGLAGPTGECEQCRKRRQGLLPAPQSVPPVVHEVLRSPGEGLEPQTRAFFEPRFGHDFGRVRVHADARASASAEAVDALAYTVGPDVVFGRGQYSPHTASGRELLAHELAHVVQQERLPAGPPSGIGSPAGEEERQAERAAASALGGGRATVAPSSASRPALARRVIPRRVDCTAGNDGAPADPVAELTAVEDRARAMAGAVSILLTLAGGLTRAGLGAPGSVLETAFEDRFGVPPAVRGGFMNRLTGGVVPTLEEARGQEMELMARRYGLIANAFDGPLHYRCIGGASSFGGCSIPDCSNDAWSCPGVDAIFLCPGFWAPGPPGTQSTLLIHEASHMIWERVGHGARGSGGNFRHAECYASFVADVFGITPGLPACPIP</sequence>
<accession>A0A399DV82</accession>
<gene>
    <name evidence="2" type="ORF">Mterra_04017</name>
</gene>
<dbReference type="Gene3D" id="3.40.390.10">
    <property type="entry name" value="Collagenase (Catalytic Domain)"/>
    <property type="match status" value="1"/>
</dbReference>
<dbReference type="EMBL" id="QXDL01000375">
    <property type="protein sequence ID" value="RIH75078.1"/>
    <property type="molecule type" value="Genomic_DNA"/>
</dbReference>
<protein>
    <recommendedName>
        <fullName evidence="1">eCIS core domain-containing protein</fullName>
    </recommendedName>
</protein>
<dbReference type="Pfam" id="PF13699">
    <property type="entry name" value="eCIS_core"/>
    <property type="match status" value="1"/>
</dbReference>
<reference evidence="2 3" key="1">
    <citation type="submission" date="2018-08" db="EMBL/GenBank/DDBJ databases">
        <title>Meiothermus terrae DSM 26712 genome sequencing project.</title>
        <authorList>
            <person name="Da Costa M.S."/>
            <person name="Albuquerque L."/>
            <person name="Raposo P."/>
            <person name="Froufe H.J.C."/>
            <person name="Barroso C.S."/>
            <person name="Egas C."/>
        </authorList>
    </citation>
    <scope>NUCLEOTIDE SEQUENCE [LARGE SCALE GENOMIC DNA]</scope>
    <source>
        <strain evidence="2 3">DSM 26712</strain>
    </source>
</reference>
<keyword evidence="3" id="KW-1185">Reference proteome</keyword>
<dbReference type="InterPro" id="IPR025295">
    <property type="entry name" value="eCIS_core_dom"/>
</dbReference>
<evidence type="ECO:0000313" key="2">
    <source>
        <dbReference type="EMBL" id="RIH75078.1"/>
    </source>
</evidence>
<evidence type="ECO:0000313" key="3">
    <source>
        <dbReference type="Proteomes" id="UP000265715"/>
    </source>
</evidence>
<proteinExistence type="predicted"/>
<dbReference type="Proteomes" id="UP000265715">
    <property type="component" value="Unassembled WGS sequence"/>
</dbReference>
<evidence type="ECO:0000259" key="1">
    <source>
        <dbReference type="Pfam" id="PF13699"/>
    </source>
</evidence>
<feature type="domain" description="eCIS core" evidence="1">
    <location>
        <begin position="72"/>
        <end position="147"/>
    </location>
</feature>
<dbReference type="AlphaFoldDB" id="A0A399DV82"/>
<dbReference type="GO" id="GO:0008237">
    <property type="term" value="F:metallopeptidase activity"/>
    <property type="evidence" value="ECO:0007669"/>
    <property type="project" value="InterPro"/>
</dbReference>
<name>A0A399DV82_9DEIN</name>
<comment type="caution">
    <text evidence="2">The sequence shown here is derived from an EMBL/GenBank/DDBJ whole genome shotgun (WGS) entry which is preliminary data.</text>
</comment>